<evidence type="ECO:0000313" key="7">
    <source>
        <dbReference type="EMBL" id="KAK2597349.1"/>
    </source>
</evidence>
<feature type="transmembrane region" description="Helical" evidence="6">
    <location>
        <begin position="207"/>
        <end position="226"/>
    </location>
</feature>
<gene>
    <name evidence="7" type="ORF">QQS21_006046</name>
</gene>
<reference evidence="7" key="1">
    <citation type="submission" date="2023-06" db="EMBL/GenBank/DDBJ databases">
        <title>Conoideocrella luteorostrata (Hypocreales: Clavicipitaceae), a potential biocontrol fungus for elongate hemlock scale in United States Christmas tree production areas.</title>
        <authorList>
            <person name="Barrett H."/>
            <person name="Lovett B."/>
            <person name="Macias A.M."/>
            <person name="Stajich J.E."/>
            <person name="Kasson M.T."/>
        </authorList>
    </citation>
    <scope>NUCLEOTIDE SEQUENCE</scope>
    <source>
        <strain evidence="7">ARSEF 14590</strain>
    </source>
</reference>
<dbReference type="Proteomes" id="UP001251528">
    <property type="component" value="Unassembled WGS sequence"/>
</dbReference>
<evidence type="ECO:0000256" key="2">
    <source>
        <dbReference type="ARBA" id="ARBA00022692"/>
    </source>
</evidence>
<dbReference type="PANTHER" id="PTHR11040:SF55">
    <property type="entry name" value="MEMBRANE ZINC ION TRANSPORTER, PUTATIVE (AFU_ORTHOLOGUE AFUA_6G00470)-RELATED"/>
    <property type="match status" value="1"/>
</dbReference>
<sequence length="584" mass="63554">MICLNKADEGTFRHLTFNQSPPALAANATTRQDLNGISNLREYVASGQDDSSGGSSGGMLGQTALDEKLGPELDPVGDTVVAPDAGRLPRGLSLRFKVVAGGEDQRRLVWVPSSRCLERLWSWTTWTLSVLFFSYMFSNLRTSSHWTIGNENASSVSGSASNSSVPAACEPTRVTLAQPPLHHLSKRSTCASGGVDKDEYNTGLHTAALFIIWFVSTMGCAFPIMAAKFPGLRIPRRFFFVVRHFGTGVLIATAFVHLLPTAFVSLGNPCLGDFWTKKYEAMPGAIVLAAIFLVVIIEMVFHPSRHISPAEIVARSASNQIKGEEATDSDGQPIRDMGPLRGRSSSMAQGLSQLNQAASRDGISNQEDLEESAIAKKDTVEECRESLDHGFLTPEQKRNKERLQCILLEMGILFHSVFIGMALSVSIGSDFIVLLIAIVFHRKSRPGHAPFPVNRKQLTLAWPHIETFEGLALGSRISVIEWGSKSWQPWLMALAYGCTTPIGQAIGLATHTLYSPDSEVGLILVGVMNAISAGLLTFASLVELLSEDFLSDESWRYLRGKSRVVACVLVFFGAFFMSLVGAWA</sequence>
<dbReference type="AlphaFoldDB" id="A0AAJ0CQR4"/>
<dbReference type="GO" id="GO:0005886">
    <property type="term" value="C:plasma membrane"/>
    <property type="evidence" value="ECO:0007669"/>
    <property type="project" value="TreeGrafter"/>
</dbReference>
<feature type="transmembrane region" description="Helical" evidence="6">
    <location>
        <begin position="520"/>
        <end position="542"/>
    </location>
</feature>
<accession>A0AAJ0CQR4</accession>
<feature type="region of interest" description="Disordered" evidence="5">
    <location>
        <begin position="322"/>
        <end position="345"/>
    </location>
</feature>
<feature type="transmembrane region" description="Helical" evidence="6">
    <location>
        <begin position="238"/>
        <end position="259"/>
    </location>
</feature>
<dbReference type="GO" id="GO:0005385">
    <property type="term" value="F:zinc ion transmembrane transporter activity"/>
    <property type="evidence" value="ECO:0007669"/>
    <property type="project" value="TreeGrafter"/>
</dbReference>
<feature type="transmembrane region" description="Helical" evidence="6">
    <location>
        <begin position="407"/>
        <end position="440"/>
    </location>
</feature>
<keyword evidence="4 6" id="KW-0472">Membrane</keyword>
<feature type="transmembrane region" description="Helical" evidence="6">
    <location>
        <begin position="563"/>
        <end position="583"/>
    </location>
</feature>
<dbReference type="InterPro" id="IPR003689">
    <property type="entry name" value="ZIP"/>
</dbReference>
<organism evidence="7 8">
    <name type="scientific">Conoideocrella luteorostrata</name>
    <dbReference type="NCBI Taxonomy" id="1105319"/>
    <lineage>
        <taxon>Eukaryota</taxon>
        <taxon>Fungi</taxon>
        <taxon>Dikarya</taxon>
        <taxon>Ascomycota</taxon>
        <taxon>Pezizomycotina</taxon>
        <taxon>Sordariomycetes</taxon>
        <taxon>Hypocreomycetidae</taxon>
        <taxon>Hypocreales</taxon>
        <taxon>Clavicipitaceae</taxon>
        <taxon>Conoideocrella</taxon>
    </lineage>
</organism>
<evidence type="ECO:0000256" key="4">
    <source>
        <dbReference type="ARBA" id="ARBA00023136"/>
    </source>
</evidence>
<feature type="transmembrane region" description="Helical" evidence="6">
    <location>
        <begin position="491"/>
        <end position="514"/>
    </location>
</feature>
<comment type="subcellular location">
    <subcellularLocation>
        <location evidence="1">Membrane</location>
        <topology evidence="1">Multi-pass membrane protein</topology>
    </subcellularLocation>
</comment>
<dbReference type="EMBL" id="JASWJB010000107">
    <property type="protein sequence ID" value="KAK2597349.1"/>
    <property type="molecule type" value="Genomic_DNA"/>
</dbReference>
<keyword evidence="8" id="KW-1185">Reference proteome</keyword>
<evidence type="ECO:0000256" key="5">
    <source>
        <dbReference type="SAM" id="MobiDB-lite"/>
    </source>
</evidence>
<dbReference type="Pfam" id="PF02535">
    <property type="entry name" value="Zip"/>
    <property type="match status" value="2"/>
</dbReference>
<evidence type="ECO:0000256" key="6">
    <source>
        <dbReference type="SAM" id="Phobius"/>
    </source>
</evidence>
<evidence type="ECO:0000313" key="8">
    <source>
        <dbReference type="Proteomes" id="UP001251528"/>
    </source>
</evidence>
<keyword evidence="3 6" id="KW-1133">Transmembrane helix</keyword>
<keyword evidence="2 6" id="KW-0812">Transmembrane</keyword>
<evidence type="ECO:0008006" key="9">
    <source>
        <dbReference type="Google" id="ProtNLM"/>
    </source>
</evidence>
<protein>
    <recommendedName>
        <fullName evidence="9">Zinc/iron permease</fullName>
    </recommendedName>
</protein>
<comment type="caution">
    <text evidence="7">The sequence shown here is derived from an EMBL/GenBank/DDBJ whole genome shotgun (WGS) entry which is preliminary data.</text>
</comment>
<proteinExistence type="predicted"/>
<dbReference type="PANTHER" id="PTHR11040">
    <property type="entry name" value="ZINC/IRON TRANSPORTER"/>
    <property type="match status" value="1"/>
</dbReference>
<evidence type="ECO:0000256" key="3">
    <source>
        <dbReference type="ARBA" id="ARBA00022989"/>
    </source>
</evidence>
<evidence type="ECO:0000256" key="1">
    <source>
        <dbReference type="ARBA" id="ARBA00004141"/>
    </source>
</evidence>
<feature type="transmembrane region" description="Helical" evidence="6">
    <location>
        <begin position="281"/>
        <end position="301"/>
    </location>
</feature>
<name>A0AAJ0CQR4_9HYPO</name>